<dbReference type="PANTHER" id="PTHR11177:SF317">
    <property type="entry name" value="CHITINASE 12-RELATED"/>
    <property type="match status" value="1"/>
</dbReference>
<evidence type="ECO:0000313" key="9">
    <source>
        <dbReference type="EMBL" id="GAA0349582.1"/>
    </source>
</evidence>
<dbReference type="Pfam" id="PF00704">
    <property type="entry name" value="Glyco_hydro_18"/>
    <property type="match status" value="1"/>
</dbReference>
<keyword evidence="3 6" id="KW-0378">Hydrolase</keyword>
<evidence type="ECO:0000256" key="2">
    <source>
        <dbReference type="ARBA" id="ARBA00012729"/>
    </source>
</evidence>
<evidence type="ECO:0000256" key="1">
    <source>
        <dbReference type="ARBA" id="ARBA00000822"/>
    </source>
</evidence>
<dbReference type="EC" id="3.2.1.14" evidence="2"/>
<dbReference type="InterPro" id="IPR011583">
    <property type="entry name" value="Chitinase_II/V-like_cat"/>
</dbReference>
<dbReference type="InterPro" id="IPR001223">
    <property type="entry name" value="Glyco_hydro18_cat"/>
</dbReference>
<feature type="domain" description="GH18" evidence="8">
    <location>
        <begin position="48"/>
        <end position="510"/>
    </location>
</feature>
<comment type="caution">
    <text evidence="9">The sequence shown here is derived from an EMBL/GenBank/DDBJ whole genome shotgun (WGS) entry which is preliminary data.</text>
</comment>
<protein>
    <recommendedName>
        <fullName evidence="2">chitinase</fullName>
        <ecNumber evidence="2">3.2.1.14</ecNumber>
    </recommendedName>
</protein>
<evidence type="ECO:0000256" key="4">
    <source>
        <dbReference type="ARBA" id="ARBA00023024"/>
    </source>
</evidence>
<dbReference type="EMBL" id="BAAABW010000015">
    <property type="protein sequence ID" value="GAA0349582.1"/>
    <property type="molecule type" value="Genomic_DNA"/>
</dbReference>
<dbReference type="PROSITE" id="PS51910">
    <property type="entry name" value="GH18_2"/>
    <property type="match status" value="1"/>
</dbReference>
<evidence type="ECO:0000256" key="7">
    <source>
        <dbReference type="RuleBase" id="RU004453"/>
    </source>
</evidence>
<dbReference type="Proteomes" id="UP001500063">
    <property type="component" value="Unassembled WGS sequence"/>
</dbReference>
<gene>
    <name evidence="9" type="ORF">GCM10010319_28030</name>
</gene>
<dbReference type="InterPro" id="IPR001579">
    <property type="entry name" value="Glyco_hydro_18_chit_AS"/>
</dbReference>
<dbReference type="InterPro" id="IPR050314">
    <property type="entry name" value="Glycosyl_Hydrlase_18"/>
</dbReference>
<evidence type="ECO:0000256" key="5">
    <source>
        <dbReference type="ARBA" id="ARBA00023295"/>
    </source>
</evidence>
<accession>A0ABP3GM68</accession>
<evidence type="ECO:0000259" key="8">
    <source>
        <dbReference type="PROSITE" id="PS51910"/>
    </source>
</evidence>
<reference evidence="10" key="1">
    <citation type="journal article" date="2019" name="Int. J. Syst. Evol. Microbiol.">
        <title>The Global Catalogue of Microorganisms (GCM) 10K type strain sequencing project: providing services to taxonomists for standard genome sequencing and annotation.</title>
        <authorList>
            <consortium name="The Broad Institute Genomics Platform"/>
            <consortium name="The Broad Institute Genome Sequencing Center for Infectious Disease"/>
            <person name="Wu L."/>
            <person name="Ma J."/>
        </authorList>
    </citation>
    <scope>NUCLEOTIDE SEQUENCE [LARGE SCALE GENOMIC DNA]</scope>
    <source>
        <strain evidence="10">JCM 4565</strain>
    </source>
</reference>
<keyword evidence="4" id="KW-0146">Chitin degradation</keyword>
<sequence>MLVAAEIARRTAIPAKAWEMAVPGSGTEFPAGSVGTPTIRRALKEVRMEFIGYFPQWAIYDRKQFLKTLHDNGTAERLTILNYAFENLTSGDVKKSEAYPEGYTGYRCFEEVRPLDNTKPGADAGINSGDAGADYLTPFVKGSGKEPIGANDPGWSAQALMGNFNQLRQLREKHKKLKVLVSLGGWTYSRNWSLAVATQKGREELVSSCIDLFIKGNLPKRIWVRNWQTHKLAEQDVFGGAKAAAGIFDGVDIDWEWPGCDKGLPGNKYDPQHDKANFVELLKEFRKQLDDPELVKNYPPRGGKYLLTAFLPADPEIMKAGWDAPEVMKCLDFGNIQGYDFHGSWDKTTDQQSALHPPAQGLSVESAVNAWIKAAGEGVRSKLTFGIPYYSRGWKGVGTEHDNGLHNSASGPADGKYEPGVNDYREIAKLDTTSYPVFREKSSTGEESSAWRYSKTDRVFWTYDDPTLAYHKAAYAKKIKLGGVMAYSLDGDDPSTGVLSQQIRAGLDGMKPPFNGANGS</sequence>
<dbReference type="PANTHER" id="PTHR11177">
    <property type="entry name" value="CHITINASE"/>
    <property type="match status" value="1"/>
</dbReference>
<keyword evidence="4" id="KW-0624">Polysaccharide degradation</keyword>
<name>A0ABP3GM68_9ACTN</name>
<dbReference type="InterPro" id="IPR017853">
    <property type="entry name" value="GH"/>
</dbReference>
<keyword evidence="4" id="KW-0119">Carbohydrate metabolism</keyword>
<comment type="catalytic activity">
    <reaction evidence="1">
        <text>Random endo-hydrolysis of N-acetyl-beta-D-glucosaminide (1-&gt;4)-beta-linkages in chitin and chitodextrins.</text>
        <dbReference type="EC" id="3.2.1.14"/>
    </reaction>
</comment>
<evidence type="ECO:0000256" key="6">
    <source>
        <dbReference type="RuleBase" id="RU000489"/>
    </source>
</evidence>
<dbReference type="Gene3D" id="3.20.20.80">
    <property type="entry name" value="Glycosidases"/>
    <property type="match status" value="1"/>
</dbReference>
<dbReference type="SUPFAM" id="SSF54556">
    <property type="entry name" value="Chitinase insertion domain"/>
    <property type="match status" value="1"/>
</dbReference>
<proteinExistence type="inferred from homology"/>
<evidence type="ECO:0000313" key="10">
    <source>
        <dbReference type="Proteomes" id="UP001500063"/>
    </source>
</evidence>
<keyword evidence="10" id="KW-1185">Reference proteome</keyword>
<dbReference type="SUPFAM" id="SSF51445">
    <property type="entry name" value="(Trans)glycosidases"/>
    <property type="match status" value="1"/>
</dbReference>
<comment type="similarity">
    <text evidence="7">Belongs to the glycosyl hydrolase 18 family.</text>
</comment>
<dbReference type="SMART" id="SM00636">
    <property type="entry name" value="Glyco_18"/>
    <property type="match status" value="1"/>
</dbReference>
<dbReference type="InterPro" id="IPR029070">
    <property type="entry name" value="Chitinase_insertion_sf"/>
</dbReference>
<organism evidence="9 10">
    <name type="scientific">Streptomyces blastmyceticus</name>
    <dbReference type="NCBI Taxonomy" id="68180"/>
    <lineage>
        <taxon>Bacteria</taxon>
        <taxon>Bacillati</taxon>
        <taxon>Actinomycetota</taxon>
        <taxon>Actinomycetes</taxon>
        <taxon>Kitasatosporales</taxon>
        <taxon>Streptomycetaceae</taxon>
        <taxon>Streptomyces</taxon>
    </lineage>
</organism>
<dbReference type="Gene3D" id="3.10.50.10">
    <property type="match status" value="1"/>
</dbReference>
<keyword evidence="5 6" id="KW-0326">Glycosidase</keyword>
<dbReference type="PROSITE" id="PS01095">
    <property type="entry name" value="GH18_1"/>
    <property type="match status" value="1"/>
</dbReference>
<evidence type="ECO:0000256" key="3">
    <source>
        <dbReference type="ARBA" id="ARBA00022801"/>
    </source>
</evidence>